<accession>A0A072UGY8</accession>
<reference evidence="2 4" key="2">
    <citation type="journal article" date="2014" name="BMC Genomics">
        <title>An improved genome release (version Mt4.0) for the model legume Medicago truncatula.</title>
        <authorList>
            <person name="Tang H."/>
            <person name="Krishnakumar V."/>
            <person name="Bidwell S."/>
            <person name="Rosen B."/>
            <person name="Chan A."/>
            <person name="Zhou S."/>
            <person name="Gentzbittel L."/>
            <person name="Childs K.L."/>
            <person name="Yandell M."/>
            <person name="Gundlach H."/>
            <person name="Mayer K.F."/>
            <person name="Schwartz D.C."/>
            <person name="Town C.D."/>
        </authorList>
    </citation>
    <scope>GENOME REANNOTATION</scope>
    <source>
        <strain evidence="2">A17</strain>
        <strain evidence="3 4">cv. Jemalong A17</strain>
    </source>
</reference>
<reference evidence="2 4" key="1">
    <citation type="journal article" date="2011" name="Nature">
        <title>The Medicago genome provides insight into the evolution of rhizobial symbioses.</title>
        <authorList>
            <person name="Young N.D."/>
            <person name="Debelle F."/>
            <person name="Oldroyd G.E."/>
            <person name="Geurts R."/>
            <person name="Cannon S.B."/>
            <person name="Udvardi M.K."/>
            <person name="Benedito V.A."/>
            <person name="Mayer K.F."/>
            <person name="Gouzy J."/>
            <person name="Schoof H."/>
            <person name="Van de Peer Y."/>
            <person name="Proost S."/>
            <person name="Cook D.R."/>
            <person name="Meyers B.C."/>
            <person name="Spannagl M."/>
            <person name="Cheung F."/>
            <person name="De Mita S."/>
            <person name="Krishnakumar V."/>
            <person name="Gundlach H."/>
            <person name="Zhou S."/>
            <person name="Mudge J."/>
            <person name="Bharti A.K."/>
            <person name="Murray J.D."/>
            <person name="Naoumkina M.A."/>
            <person name="Rosen B."/>
            <person name="Silverstein K.A."/>
            <person name="Tang H."/>
            <person name="Rombauts S."/>
            <person name="Zhao P.X."/>
            <person name="Zhou P."/>
            <person name="Barbe V."/>
            <person name="Bardou P."/>
            <person name="Bechner M."/>
            <person name="Bellec A."/>
            <person name="Berger A."/>
            <person name="Berges H."/>
            <person name="Bidwell S."/>
            <person name="Bisseling T."/>
            <person name="Choisne N."/>
            <person name="Couloux A."/>
            <person name="Denny R."/>
            <person name="Deshpande S."/>
            <person name="Dai X."/>
            <person name="Doyle J.J."/>
            <person name="Dudez A.M."/>
            <person name="Farmer A.D."/>
            <person name="Fouteau S."/>
            <person name="Franken C."/>
            <person name="Gibelin C."/>
            <person name="Gish J."/>
            <person name="Goldstein S."/>
            <person name="Gonzalez A.J."/>
            <person name="Green P.J."/>
            <person name="Hallab A."/>
            <person name="Hartog M."/>
            <person name="Hua A."/>
            <person name="Humphray S.J."/>
            <person name="Jeong D.H."/>
            <person name="Jing Y."/>
            <person name="Jocker A."/>
            <person name="Kenton S.M."/>
            <person name="Kim D.J."/>
            <person name="Klee K."/>
            <person name="Lai H."/>
            <person name="Lang C."/>
            <person name="Lin S."/>
            <person name="Macmil S.L."/>
            <person name="Magdelenat G."/>
            <person name="Matthews L."/>
            <person name="McCorrison J."/>
            <person name="Monaghan E.L."/>
            <person name="Mun J.H."/>
            <person name="Najar F.Z."/>
            <person name="Nicholson C."/>
            <person name="Noirot C."/>
            <person name="O'Bleness M."/>
            <person name="Paule C.R."/>
            <person name="Poulain J."/>
            <person name="Prion F."/>
            <person name="Qin B."/>
            <person name="Qu C."/>
            <person name="Retzel E.F."/>
            <person name="Riddle C."/>
            <person name="Sallet E."/>
            <person name="Samain S."/>
            <person name="Samson N."/>
            <person name="Sanders I."/>
            <person name="Saurat O."/>
            <person name="Scarpelli C."/>
            <person name="Schiex T."/>
            <person name="Segurens B."/>
            <person name="Severin A.J."/>
            <person name="Sherrier D.J."/>
            <person name="Shi R."/>
            <person name="Sims S."/>
            <person name="Singer S.R."/>
            <person name="Sinharoy S."/>
            <person name="Sterck L."/>
            <person name="Viollet A."/>
            <person name="Wang B.B."/>
            <person name="Wang K."/>
            <person name="Wang M."/>
            <person name="Wang X."/>
            <person name="Warfsmann J."/>
            <person name="Weissenbach J."/>
            <person name="White D.D."/>
            <person name="White J.D."/>
            <person name="Wiley G.B."/>
            <person name="Wincker P."/>
            <person name="Xing Y."/>
            <person name="Yang L."/>
            <person name="Yao Z."/>
            <person name="Ying F."/>
            <person name="Zhai J."/>
            <person name="Zhou L."/>
            <person name="Zuber A."/>
            <person name="Denarie J."/>
            <person name="Dixon R.A."/>
            <person name="May G.D."/>
            <person name="Schwartz D.C."/>
            <person name="Rogers J."/>
            <person name="Quetier F."/>
            <person name="Town C.D."/>
            <person name="Roe B.A."/>
        </authorList>
    </citation>
    <scope>NUCLEOTIDE SEQUENCE [LARGE SCALE GENOMIC DNA]</scope>
    <source>
        <strain evidence="2">A17</strain>
        <strain evidence="3 4">cv. Jemalong A17</strain>
    </source>
</reference>
<feature type="transmembrane region" description="Helical" evidence="1">
    <location>
        <begin position="74"/>
        <end position="95"/>
    </location>
</feature>
<keyword evidence="1 2" id="KW-0812">Transmembrane</keyword>
<evidence type="ECO:0000313" key="3">
    <source>
        <dbReference type="EnsemblPlants" id="KEH25065"/>
    </source>
</evidence>
<evidence type="ECO:0000313" key="2">
    <source>
        <dbReference type="EMBL" id="KEH25065.1"/>
    </source>
</evidence>
<sequence>MFLYISNGDDPNFQPSAREKETGCGFLQGVGAGRESFPSHQSSRPITFFIPGYNHEETYTKAKVRGSHRDKVHIYLLTLSSGGKVIIEVLTWIAIVESPL</sequence>
<dbReference type="HOGENOM" id="CLU_2310256_0_0_1"/>
<name>A0A072UGY8_MEDTR</name>
<organism evidence="2 4">
    <name type="scientific">Medicago truncatula</name>
    <name type="common">Barrel medic</name>
    <name type="synonym">Medicago tribuloides</name>
    <dbReference type="NCBI Taxonomy" id="3880"/>
    <lineage>
        <taxon>Eukaryota</taxon>
        <taxon>Viridiplantae</taxon>
        <taxon>Streptophyta</taxon>
        <taxon>Embryophyta</taxon>
        <taxon>Tracheophyta</taxon>
        <taxon>Spermatophyta</taxon>
        <taxon>Magnoliopsida</taxon>
        <taxon>eudicotyledons</taxon>
        <taxon>Gunneridae</taxon>
        <taxon>Pentapetalae</taxon>
        <taxon>rosids</taxon>
        <taxon>fabids</taxon>
        <taxon>Fabales</taxon>
        <taxon>Fabaceae</taxon>
        <taxon>Papilionoideae</taxon>
        <taxon>50 kb inversion clade</taxon>
        <taxon>NPAAA clade</taxon>
        <taxon>Hologalegina</taxon>
        <taxon>IRL clade</taxon>
        <taxon>Trifolieae</taxon>
        <taxon>Medicago</taxon>
    </lineage>
</organism>
<dbReference type="EnsemblPlants" id="KEH25065">
    <property type="protein sequence ID" value="KEH25065"/>
    <property type="gene ID" value="MTR_6g015345"/>
</dbReference>
<reference evidence="3" key="3">
    <citation type="submission" date="2015-04" db="UniProtKB">
        <authorList>
            <consortium name="EnsemblPlants"/>
        </authorList>
    </citation>
    <scope>IDENTIFICATION</scope>
    <source>
        <strain evidence="3">cv. Jemalong A17</strain>
    </source>
</reference>
<proteinExistence type="predicted"/>
<gene>
    <name evidence="2" type="ordered locus">MTR_6g015345</name>
</gene>
<keyword evidence="1" id="KW-0472">Membrane</keyword>
<evidence type="ECO:0000313" key="4">
    <source>
        <dbReference type="Proteomes" id="UP000002051"/>
    </source>
</evidence>
<keyword evidence="1" id="KW-1133">Transmembrane helix</keyword>
<dbReference type="EMBL" id="CM001222">
    <property type="protein sequence ID" value="KEH25065.1"/>
    <property type="molecule type" value="Genomic_DNA"/>
</dbReference>
<dbReference type="Proteomes" id="UP000002051">
    <property type="component" value="Chromosome 6"/>
</dbReference>
<protein>
    <submittedName>
        <fullName evidence="2">Transmembrane protein, putative</fullName>
    </submittedName>
</protein>
<keyword evidence="4" id="KW-1185">Reference proteome</keyword>
<dbReference type="AlphaFoldDB" id="A0A072UGY8"/>
<evidence type="ECO:0000256" key="1">
    <source>
        <dbReference type="SAM" id="Phobius"/>
    </source>
</evidence>